<dbReference type="Proteomes" id="UP000269221">
    <property type="component" value="Unassembled WGS sequence"/>
</dbReference>
<dbReference type="InterPro" id="IPR041799">
    <property type="entry name" value="TOLIP_CUE"/>
</dbReference>
<dbReference type="PANTHER" id="PTHR16461">
    <property type="entry name" value="TOLL-INTERACTING PROTEIN"/>
    <property type="match status" value="1"/>
</dbReference>
<dbReference type="GO" id="GO:0045087">
    <property type="term" value="P:innate immune response"/>
    <property type="evidence" value="ECO:0007669"/>
    <property type="project" value="UniProtKB-KW"/>
</dbReference>
<protein>
    <submittedName>
        <fullName evidence="11">Uncharacterized protein</fullName>
    </submittedName>
</protein>
<gene>
    <name evidence="11" type="ORF">DUI87_22818</name>
</gene>
<dbReference type="FunFam" id="2.60.40.150:FF:000055">
    <property type="entry name" value="Toll-interacting protein-like Protein"/>
    <property type="match status" value="1"/>
</dbReference>
<evidence type="ECO:0000256" key="5">
    <source>
        <dbReference type="ARBA" id="ARBA00022737"/>
    </source>
</evidence>
<dbReference type="SUPFAM" id="SSF49562">
    <property type="entry name" value="C2 domain (Calcium/lipid-binding domain, CaLB)"/>
    <property type="match status" value="1"/>
</dbReference>
<dbReference type="InterPro" id="IPR037301">
    <property type="entry name" value="Tollip_C2"/>
</dbReference>
<dbReference type="InterPro" id="IPR035892">
    <property type="entry name" value="C2_domain_sf"/>
</dbReference>
<reference evidence="11 12" key="1">
    <citation type="submission" date="2018-07" db="EMBL/GenBank/DDBJ databases">
        <title>A high quality draft genome assembly of the barn swallow (H. rustica rustica).</title>
        <authorList>
            <person name="Formenti G."/>
            <person name="Chiara M."/>
            <person name="Poveda L."/>
            <person name="Francoijs K.-J."/>
            <person name="Bonisoli-Alquati A."/>
            <person name="Canova L."/>
            <person name="Gianfranceschi L."/>
            <person name="Horner D.S."/>
            <person name="Saino N."/>
        </authorList>
    </citation>
    <scope>NUCLEOTIDE SEQUENCE [LARGE SCALE GENOMIC DNA]</scope>
    <source>
        <strain evidence="11">Chelidonia</strain>
        <tissue evidence="11">Blood</tissue>
    </source>
</reference>
<keyword evidence="7" id="KW-0072">Autophagy</keyword>
<keyword evidence="3" id="KW-0963">Cytoplasm</keyword>
<dbReference type="InterPro" id="IPR003892">
    <property type="entry name" value="CUE"/>
</dbReference>
<evidence type="ECO:0000256" key="8">
    <source>
        <dbReference type="ARBA" id="ARBA00023198"/>
    </source>
</evidence>
<comment type="similarity">
    <text evidence="2">Belongs to the tollip family.</text>
</comment>
<dbReference type="PANTHER" id="PTHR16461:SF5">
    <property type="entry name" value="TOLL-INTERACTING PROTEIN"/>
    <property type="match status" value="1"/>
</dbReference>
<accession>A0A3M0JHR2</accession>
<dbReference type="GO" id="GO:0006511">
    <property type="term" value="P:ubiquitin-dependent protein catabolic process"/>
    <property type="evidence" value="ECO:0007669"/>
    <property type="project" value="TreeGrafter"/>
</dbReference>
<dbReference type="OrthoDB" id="9942608at2759"/>
<comment type="caution">
    <text evidence="11">The sequence shown here is derived from an EMBL/GenBank/DDBJ whole genome shotgun (WGS) entry which is preliminary data.</text>
</comment>
<dbReference type="SMART" id="SM00239">
    <property type="entry name" value="C2"/>
    <property type="match status" value="1"/>
</dbReference>
<evidence type="ECO:0000259" key="10">
    <source>
        <dbReference type="PROSITE" id="PS51140"/>
    </source>
</evidence>
<dbReference type="Gene3D" id="2.60.40.150">
    <property type="entry name" value="C2 domain"/>
    <property type="match status" value="1"/>
</dbReference>
<dbReference type="SMART" id="SM00546">
    <property type="entry name" value="CUE"/>
    <property type="match status" value="1"/>
</dbReference>
<dbReference type="GO" id="GO:0006954">
    <property type="term" value="P:inflammatory response"/>
    <property type="evidence" value="ECO:0007669"/>
    <property type="project" value="UniProtKB-KW"/>
</dbReference>
<keyword evidence="12" id="KW-1185">Reference proteome</keyword>
<feature type="domain" description="CUE" evidence="10">
    <location>
        <begin position="229"/>
        <end position="272"/>
    </location>
</feature>
<dbReference type="InterPro" id="IPR009060">
    <property type="entry name" value="UBA-like_sf"/>
</dbReference>
<dbReference type="STRING" id="333673.A0A3M0JHR2"/>
<name>A0A3M0JHR2_HIRRU</name>
<evidence type="ECO:0000256" key="3">
    <source>
        <dbReference type="ARBA" id="ARBA00022490"/>
    </source>
</evidence>
<dbReference type="SUPFAM" id="SSF46934">
    <property type="entry name" value="UBA-like"/>
    <property type="match status" value="1"/>
</dbReference>
<keyword evidence="4" id="KW-0399">Innate immunity</keyword>
<dbReference type="Pfam" id="PF00168">
    <property type="entry name" value="C2"/>
    <property type="match status" value="1"/>
</dbReference>
<comment type="subcellular location">
    <subcellularLocation>
        <location evidence="1">Cytoplasm</location>
    </subcellularLocation>
</comment>
<evidence type="ECO:0000313" key="12">
    <source>
        <dbReference type="Proteomes" id="UP000269221"/>
    </source>
</evidence>
<evidence type="ECO:0000256" key="1">
    <source>
        <dbReference type="ARBA" id="ARBA00004496"/>
    </source>
</evidence>
<keyword evidence="6" id="KW-0391">Immunity</keyword>
<proteinExistence type="inferred from homology"/>
<evidence type="ECO:0000256" key="7">
    <source>
        <dbReference type="ARBA" id="ARBA00023006"/>
    </source>
</evidence>
<evidence type="ECO:0000313" key="11">
    <source>
        <dbReference type="EMBL" id="RMC00215.1"/>
    </source>
</evidence>
<dbReference type="CDD" id="cd14363">
    <property type="entry name" value="CUE_TOLIP"/>
    <property type="match status" value="1"/>
</dbReference>
<sequence>MATTVTTQRGPVFVGELPQDFLRITPTQQQQQIQLDAQAAQQLQYGGAMGTVGRLSITVVQAKLAKNYGMTRMDPYCRIRLGYAVYETPTAHNGAKNPRWNKVIQCTVPPGVDSFYLEIFDERAFSMDDRIAWTHITIPESLKQGNVEDEWYSLSGRQGDDKEGMINLVMSYTSLPAAMMMQPQPVVLMPTVYQQGVGYVPIAGMPAVCNPGMVPVAIPPPAVNPQHLCNEEDLKSIQDMFPNMDREVIRSVLEAQRGNKDAAINSLLQMAEES</sequence>
<dbReference type="GO" id="GO:0006914">
    <property type="term" value="P:autophagy"/>
    <property type="evidence" value="ECO:0007669"/>
    <property type="project" value="UniProtKB-KW"/>
</dbReference>
<dbReference type="InterPro" id="IPR000008">
    <property type="entry name" value="C2_dom"/>
</dbReference>
<dbReference type="CDD" id="cd04016">
    <property type="entry name" value="C2_Tollip"/>
    <property type="match status" value="1"/>
</dbReference>
<dbReference type="FunFam" id="1.10.8.10:FF:000036">
    <property type="entry name" value="Toll-interacting protein-like Protein"/>
    <property type="match status" value="1"/>
</dbReference>
<dbReference type="GO" id="GO:0005737">
    <property type="term" value="C:cytoplasm"/>
    <property type="evidence" value="ECO:0007669"/>
    <property type="project" value="UniProtKB-SubCell"/>
</dbReference>
<keyword evidence="5" id="KW-0677">Repeat</keyword>
<organism evidence="11 12">
    <name type="scientific">Hirundo rustica rustica</name>
    <dbReference type="NCBI Taxonomy" id="333673"/>
    <lineage>
        <taxon>Eukaryota</taxon>
        <taxon>Metazoa</taxon>
        <taxon>Chordata</taxon>
        <taxon>Craniata</taxon>
        <taxon>Vertebrata</taxon>
        <taxon>Euteleostomi</taxon>
        <taxon>Archelosauria</taxon>
        <taxon>Archosauria</taxon>
        <taxon>Dinosauria</taxon>
        <taxon>Saurischia</taxon>
        <taxon>Theropoda</taxon>
        <taxon>Coelurosauria</taxon>
        <taxon>Aves</taxon>
        <taxon>Neognathae</taxon>
        <taxon>Neoaves</taxon>
        <taxon>Telluraves</taxon>
        <taxon>Australaves</taxon>
        <taxon>Passeriformes</taxon>
        <taxon>Sylvioidea</taxon>
        <taxon>Hirundinidae</taxon>
        <taxon>Hirundo</taxon>
    </lineage>
</organism>
<evidence type="ECO:0000256" key="6">
    <source>
        <dbReference type="ARBA" id="ARBA00022859"/>
    </source>
</evidence>
<dbReference type="AlphaFoldDB" id="A0A3M0JHR2"/>
<evidence type="ECO:0000259" key="9">
    <source>
        <dbReference type="PROSITE" id="PS50004"/>
    </source>
</evidence>
<dbReference type="GO" id="GO:0043130">
    <property type="term" value="F:ubiquitin binding"/>
    <property type="evidence" value="ECO:0007669"/>
    <property type="project" value="InterPro"/>
</dbReference>
<dbReference type="Pfam" id="PF02845">
    <property type="entry name" value="CUE"/>
    <property type="match status" value="1"/>
</dbReference>
<dbReference type="EMBL" id="QRBI01000144">
    <property type="protein sequence ID" value="RMC00215.1"/>
    <property type="molecule type" value="Genomic_DNA"/>
</dbReference>
<dbReference type="GO" id="GO:0031624">
    <property type="term" value="F:ubiquitin conjugating enzyme binding"/>
    <property type="evidence" value="ECO:0007669"/>
    <property type="project" value="TreeGrafter"/>
</dbReference>
<evidence type="ECO:0000256" key="2">
    <source>
        <dbReference type="ARBA" id="ARBA00009278"/>
    </source>
</evidence>
<evidence type="ECO:0000256" key="4">
    <source>
        <dbReference type="ARBA" id="ARBA00022588"/>
    </source>
</evidence>
<feature type="domain" description="C2" evidence="9">
    <location>
        <begin position="35"/>
        <end position="152"/>
    </location>
</feature>
<dbReference type="Gene3D" id="1.10.8.10">
    <property type="entry name" value="DNA helicase RuvA subunit, C-terminal domain"/>
    <property type="match status" value="1"/>
</dbReference>
<keyword evidence="8" id="KW-0395">Inflammatory response</keyword>
<dbReference type="PROSITE" id="PS50004">
    <property type="entry name" value="C2"/>
    <property type="match status" value="1"/>
</dbReference>
<dbReference type="PROSITE" id="PS51140">
    <property type="entry name" value="CUE"/>
    <property type="match status" value="1"/>
</dbReference>